<name>A0A4V3XJ76_9APHY</name>
<dbReference type="Proteomes" id="UP000308730">
    <property type="component" value="Unassembled WGS sequence"/>
</dbReference>
<accession>A0A4V3XJ76</accession>
<protein>
    <recommendedName>
        <fullName evidence="1">BTB domain-containing protein</fullName>
    </recommendedName>
</protein>
<dbReference type="AlphaFoldDB" id="A0A4V3XJ76"/>
<evidence type="ECO:0000259" key="1">
    <source>
        <dbReference type="PROSITE" id="PS50097"/>
    </source>
</evidence>
<evidence type="ECO:0000313" key="3">
    <source>
        <dbReference type="Proteomes" id="UP000308730"/>
    </source>
</evidence>
<dbReference type="InterPro" id="IPR000210">
    <property type="entry name" value="BTB/POZ_dom"/>
</dbReference>
<keyword evidence="3" id="KW-1185">Reference proteome</keyword>
<proteinExistence type="predicted"/>
<dbReference type="OrthoDB" id="3036049at2759"/>
<sequence>MATTTTTSTPASSIVRLMTAQEAKLPANFKDPSARQLKRGDPWLDDGSSVLQAQDTYFRVHRSMLVRNADIFADMYQLPQPAVPADDQVVVDGCLVLQLADDPAELSHFLRAMYDGHKYFSSDVILPFEAIIALVRLGTKYQALHLREEGMKRLTAVVDSLLLCDESSDSPRERYKRKCAVVLANLAETHELDVFLPPALYACCQIPDAEDHLLRSGPSTIHVYKVPSETLLPVNTQRVQLAKRRLATHTEQILTDMITTLGNAKVWFDDVEKAWLCSPICLMNAKAFKNKKLEEIRGRMSTYFGLSDPPAASATELLPSCSCASI</sequence>
<reference evidence="2 3" key="1">
    <citation type="submission" date="2019-02" db="EMBL/GenBank/DDBJ databases">
        <title>Genome sequencing of the rare red list fungi Antrodiella citrinella (Flaviporus citrinellus).</title>
        <authorList>
            <person name="Buettner E."/>
            <person name="Kellner H."/>
        </authorList>
    </citation>
    <scope>NUCLEOTIDE SEQUENCE [LARGE SCALE GENOMIC DNA]</scope>
    <source>
        <strain evidence="2 3">DSM 108506</strain>
    </source>
</reference>
<feature type="domain" description="BTB" evidence="1">
    <location>
        <begin position="47"/>
        <end position="122"/>
    </location>
</feature>
<evidence type="ECO:0000313" key="2">
    <source>
        <dbReference type="EMBL" id="THH31933.1"/>
    </source>
</evidence>
<dbReference type="PROSITE" id="PS50097">
    <property type="entry name" value="BTB"/>
    <property type="match status" value="1"/>
</dbReference>
<comment type="caution">
    <text evidence="2">The sequence shown here is derived from an EMBL/GenBank/DDBJ whole genome shotgun (WGS) entry which is preliminary data.</text>
</comment>
<organism evidence="2 3">
    <name type="scientific">Antrodiella citrinella</name>
    <dbReference type="NCBI Taxonomy" id="2447956"/>
    <lineage>
        <taxon>Eukaryota</taxon>
        <taxon>Fungi</taxon>
        <taxon>Dikarya</taxon>
        <taxon>Basidiomycota</taxon>
        <taxon>Agaricomycotina</taxon>
        <taxon>Agaricomycetes</taxon>
        <taxon>Polyporales</taxon>
        <taxon>Steccherinaceae</taxon>
        <taxon>Antrodiella</taxon>
    </lineage>
</organism>
<gene>
    <name evidence="2" type="ORF">EUX98_g2247</name>
</gene>
<dbReference type="EMBL" id="SGPM01000033">
    <property type="protein sequence ID" value="THH31933.1"/>
    <property type="molecule type" value="Genomic_DNA"/>
</dbReference>